<keyword evidence="3" id="KW-1185">Reference proteome</keyword>
<dbReference type="OrthoDB" id="157531at2157"/>
<gene>
    <name evidence="2" type="ORF">D8Y22_07605</name>
</gene>
<reference evidence="2 3" key="1">
    <citation type="submission" date="2018-10" db="EMBL/GenBank/DDBJ databases">
        <title>Natronolimnobius sp. XQ-INN 246 isolated from Inner Mongolia Autonomous Region of China.</title>
        <authorList>
            <person name="Xue Q."/>
        </authorList>
    </citation>
    <scope>NUCLEOTIDE SEQUENCE [LARGE SCALE GENOMIC DNA]</scope>
    <source>
        <strain evidence="2 3">XQ-INN 246</strain>
    </source>
</reference>
<dbReference type="InterPro" id="IPR055955">
    <property type="entry name" value="DUF7533"/>
</dbReference>
<protein>
    <submittedName>
        <fullName evidence="2">Uncharacterized protein</fullName>
    </submittedName>
</protein>
<name>A0A4S3TLP0_9EURY</name>
<dbReference type="AlphaFoldDB" id="A0A4S3TLP0"/>
<sequence length="81" mass="8310">MAGIIDTIKLASILVLALPAAFAGFNLFVGGERLVGATLLVLAGVLVIAQRRLSPSTSAKGFVVDRLTGAVSAEPTDDDEQ</sequence>
<evidence type="ECO:0000256" key="1">
    <source>
        <dbReference type="SAM" id="Phobius"/>
    </source>
</evidence>
<dbReference type="Pfam" id="PF24377">
    <property type="entry name" value="DUF7533"/>
    <property type="match status" value="1"/>
</dbReference>
<organism evidence="2 3">
    <name type="scientific">Salinadaptatus halalkaliphilus</name>
    <dbReference type="NCBI Taxonomy" id="2419781"/>
    <lineage>
        <taxon>Archaea</taxon>
        <taxon>Methanobacteriati</taxon>
        <taxon>Methanobacteriota</taxon>
        <taxon>Stenosarchaea group</taxon>
        <taxon>Halobacteria</taxon>
        <taxon>Halobacteriales</taxon>
        <taxon>Natrialbaceae</taxon>
        <taxon>Salinadaptatus</taxon>
    </lineage>
</organism>
<accession>A0A4S3TLP0</accession>
<keyword evidence="1" id="KW-0812">Transmembrane</keyword>
<evidence type="ECO:0000313" key="3">
    <source>
        <dbReference type="Proteomes" id="UP000318864"/>
    </source>
</evidence>
<comment type="caution">
    <text evidence="2">The sequence shown here is derived from an EMBL/GenBank/DDBJ whole genome shotgun (WGS) entry which is preliminary data.</text>
</comment>
<keyword evidence="1" id="KW-0472">Membrane</keyword>
<evidence type="ECO:0000313" key="2">
    <source>
        <dbReference type="EMBL" id="THE65082.1"/>
    </source>
</evidence>
<dbReference type="EMBL" id="RBZW01000021">
    <property type="protein sequence ID" value="THE65082.1"/>
    <property type="molecule type" value="Genomic_DNA"/>
</dbReference>
<feature type="transmembrane region" description="Helical" evidence="1">
    <location>
        <begin position="33"/>
        <end position="49"/>
    </location>
</feature>
<dbReference type="Proteomes" id="UP000318864">
    <property type="component" value="Unassembled WGS sequence"/>
</dbReference>
<keyword evidence="1" id="KW-1133">Transmembrane helix</keyword>
<proteinExistence type="predicted"/>
<dbReference type="RefSeq" id="WP_141464105.1">
    <property type="nucleotide sequence ID" value="NZ_RBZW01000021.1"/>
</dbReference>